<dbReference type="NCBIfam" id="TIGR03131">
    <property type="entry name" value="malonate_mdcH"/>
    <property type="match status" value="1"/>
</dbReference>
<dbReference type="InterPro" id="IPR017554">
    <property type="entry name" value="Malonate_deCOase_MdcHsu"/>
</dbReference>
<dbReference type="RefSeq" id="WP_316680257.1">
    <property type="nucleotide sequence ID" value="NZ_CATZLL010000002.1"/>
</dbReference>
<dbReference type="InterPro" id="IPR014043">
    <property type="entry name" value="Acyl_transferase_dom"/>
</dbReference>
<name>A0ABM9K1J9_9RALS</name>
<dbReference type="PANTHER" id="PTHR42681">
    <property type="entry name" value="MALONYL-COA-ACYL CARRIER PROTEIN TRANSACYLASE, MITOCHONDRIAL"/>
    <property type="match status" value="1"/>
</dbReference>
<dbReference type="EMBL" id="CATZLL010000002">
    <property type="protein sequence ID" value="CAJ0810308.1"/>
    <property type="molecule type" value="Genomic_DNA"/>
</dbReference>
<evidence type="ECO:0000256" key="4">
    <source>
        <dbReference type="ARBA" id="ARBA00048462"/>
    </source>
</evidence>
<keyword evidence="2 6" id="KW-0808">Transferase</keyword>
<dbReference type="PANTHER" id="PTHR42681:SF1">
    <property type="entry name" value="MALONYL-COA-ACYL CARRIER PROTEIN TRANSACYLASE, MITOCHONDRIAL"/>
    <property type="match status" value="1"/>
</dbReference>
<dbReference type="Pfam" id="PF00698">
    <property type="entry name" value="Acyl_transf_1"/>
    <property type="match status" value="1"/>
</dbReference>
<dbReference type="InterPro" id="IPR016036">
    <property type="entry name" value="Malonyl_transacylase_ACP-bd"/>
</dbReference>
<sequence>MSVLFMFPGQGSQRVGMLRALPEDPAVAQALAEAGDVLGVDPLTLDTAEALQSTVAVQLCLLIAGVAVARTLVRQNAAPDMVAGLSIGAWPGAVVAGVLDFSDALRLVRLRGQLMEDAYPSGYGMAAIVGLAEPQVGAIVAQVHSAATPAYVANLNAERQIVVAGNDAALAQVMTRAQTAGASTVARLCMAVPSHCPLLDAQAAELSAAAAKVTPHAPQRTYISSSRARALFRANLIVEDLAWNMARPVLWHDTMRHAFERGARLAVEIAGNSALKRLAQPVFADDAVFDTSGGLDVVRVRIQRANSR</sequence>
<dbReference type="Gene3D" id="3.30.70.250">
    <property type="entry name" value="Malonyl-CoA ACP transacylase, ACP-binding"/>
    <property type="match status" value="1"/>
</dbReference>
<dbReference type="SUPFAM" id="SSF52151">
    <property type="entry name" value="FabD/lysophospholipase-like"/>
    <property type="match status" value="1"/>
</dbReference>
<dbReference type="SMART" id="SM00827">
    <property type="entry name" value="PKS_AT"/>
    <property type="match status" value="1"/>
</dbReference>
<comment type="catalytic activity">
    <reaction evidence="4">
        <text>holo-[ACP] + malonyl-CoA = malonyl-[ACP] + CoA</text>
        <dbReference type="Rhea" id="RHEA:41792"/>
        <dbReference type="Rhea" id="RHEA-COMP:9623"/>
        <dbReference type="Rhea" id="RHEA-COMP:9685"/>
        <dbReference type="ChEBI" id="CHEBI:57287"/>
        <dbReference type="ChEBI" id="CHEBI:57384"/>
        <dbReference type="ChEBI" id="CHEBI:64479"/>
        <dbReference type="ChEBI" id="CHEBI:78449"/>
        <dbReference type="EC" id="2.3.1.39"/>
    </reaction>
</comment>
<keyword evidence="7" id="KW-1185">Reference proteome</keyword>
<dbReference type="EC" id="2.3.1.39" evidence="1"/>
<dbReference type="Gene3D" id="3.40.366.10">
    <property type="entry name" value="Malonyl-Coenzyme A Acyl Carrier Protein, domain 2"/>
    <property type="match status" value="1"/>
</dbReference>
<organism evidence="6 7">
    <name type="scientific">Ralstonia flaminis</name>
    <dbReference type="NCBI Taxonomy" id="3058597"/>
    <lineage>
        <taxon>Bacteria</taxon>
        <taxon>Pseudomonadati</taxon>
        <taxon>Pseudomonadota</taxon>
        <taxon>Betaproteobacteria</taxon>
        <taxon>Burkholderiales</taxon>
        <taxon>Burkholderiaceae</taxon>
        <taxon>Ralstonia</taxon>
    </lineage>
</organism>
<evidence type="ECO:0000313" key="7">
    <source>
        <dbReference type="Proteomes" id="UP001189757"/>
    </source>
</evidence>
<dbReference type="SUPFAM" id="SSF55048">
    <property type="entry name" value="Probable ACP-binding domain of malonyl-CoA ACP transacylase"/>
    <property type="match status" value="1"/>
</dbReference>
<evidence type="ECO:0000256" key="1">
    <source>
        <dbReference type="ARBA" id="ARBA00013258"/>
    </source>
</evidence>
<dbReference type="InterPro" id="IPR016035">
    <property type="entry name" value="Acyl_Trfase/lysoPLipase"/>
</dbReference>
<evidence type="ECO:0000256" key="3">
    <source>
        <dbReference type="ARBA" id="ARBA00023315"/>
    </source>
</evidence>
<comment type="caution">
    <text evidence="6">The sequence shown here is derived from an EMBL/GenBank/DDBJ whole genome shotgun (WGS) entry which is preliminary data.</text>
</comment>
<dbReference type="GO" id="GO:0004314">
    <property type="term" value="F:[acyl-carrier-protein] S-malonyltransferase activity"/>
    <property type="evidence" value="ECO:0007669"/>
    <property type="project" value="UniProtKB-EC"/>
</dbReference>
<gene>
    <name evidence="6" type="primary">fabD_1</name>
    <name evidence="6" type="ORF">LMG18101_00846</name>
</gene>
<accession>A0ABM9K1J9</accession>
<evidence type="ECO:0000313" key="6">
    <source>
        <dbReference type="EMBL" id="CAJ0810308.1"/>
    </source>
</evidence>
<proteinExistence type="predicted"/>
<evidence type="ECO:0000256" key="2">
    <source>
        <dbReference type="ARBA" id="ARBA00022679"/>
    </source>
</evidence>
<dbReference type="InterPro" id="IPR001227">
    <property type="entry name" value="Ac_transferase_dom_sf"/>
</dbReference>
<reference evidence="6 7" key="1">
    <citation type="submission" date="2023-07" db="EMBL/GenBank/DDBJ databases">
        <authorList>
            <person name="Peeters C."/>
        </authorList>
    </citation>
    <scope>NUCLEOTIDE SEQUENCE [LARGE SCALE GENOMIC DNA]</scope>
    <source>
        <strain evidence="6 7">LMG 18101</strain>
    </source>
</reference>
<evidence type="ECO:0000259" key="5">
    <source>
        <dbReference type="SMART" id="SM00827"/>
    </source>
</evidence>
<dbReference type="InterPro" id="IPR050858">
    <property type="entry name" value="Mal-CoA-ACP_Trans/PKS_FabD"/>
</dbReference>
<feature type="domain" description="Malonyl-CoA:ACP transacylase (MAT)" evidence="5">
    <location>
        <begin position="6"/>
        <end position="297"/>
    </location>
</feature>
<dbReference type="Proteomes" id="UP001189757">
    <property type="component" value="Unassembled WGS sequence"/>
</dbReference>
<protein>
    <recommendedName>
        <fullName evidence="1">[acyl-carrier-protein] S-malonyltransferase</fullName>
        <ecNumber evidence="1">2.3.1.39</ecNumber>
    </recommendedName>
</protein>
<keyword evidence="3 6" id="KW-0012">Acyltransferase</keyword>